<sequence length="402" mass="45463">MTNAITSGRVNFKSREGTFGMMNSTQYTPIQPRIPTFVAEAVTETQESEGNLDLGLNQDFVNENLDDLFGFQGHTMGEQYVQDTATEIAAHPLVETPPPEQLQSTLDFSGVAKTEQGIDANKIELTFPQHPLKANGISYFNDKGVLYATHRLKDQKQVPFGISGISERTHPAFIAFMYASIPGNHREITVCQKHATEYMLQNDFFMNINFQGQQLTVDENVIVDGKYVRARRLPIVHEIGRDNDRTYHVMFNCTNSCLSNREERKKLTLNVVILNKYDRSIFKHLTQRVIISANAGRDAGVFKGATKRKSEIASTFDPSYKKERLEAIPSTQIKVKTPDGDYRPANIGERISARVGAYRNSLPDSMSEPMKDLKQKEMEKRIDAMVRCQIETQQQIDQALET</sequence>
<name>A0ABN7S675_OIKDI</name>
<protein>
    <submittedName>
        <fullName evidence="1">Oidioi.mRNA.OKI2018_I69.PAR.g12792.t1.cds</fullName>
    </submittedName>
</protein>
<organism evidence="1 2">
    <name type="scientific">Oikopleura dioica</name>
    <name type="common">Tunicate</name>
    <dbReference type="NCBI Taxonomy" id="34765"/>
    <lineage>
        <taxon>Eukaryota</taxon>
        <taxon>Metazoa</taxon>
        <taxon>Chordata</taxon>
        <taxon>Tunicata</taxon>
        <taxon>Appendicularia</taxon>
        <taxon>Copelata</taxon>
        <taxon>Oikopleuridae</taxon>
        <taxon>Oikopleura</taxon>
    </lineage>
</organism>
<dbReference type="Proteomes" id="UP001158576">
    <property type="component" value="Chromosome PAR"/>
</dbReference>
<evidence type="ECO:0000313" key="1">
    <source>
        <dbReference type="EMBL" id="CAG5090969.1"/>
    </source>
</evidence>
<accession>A0ABN7S675</accession>
<dbReference type="EMBL" id="OU015568">
    <property type="protein sequence ID" value="CAG5090969.1"/>
    <property type="molecule type" value="Genomic_DNA"/>
</dbReference>
<evidence type="ECO:0000313" key="2">
    <source>
        <dbReference type="Proteomes" id="UP001158576"/>
    </source>
</evidence>
<keyword evidence="2" id="KW-1185">Reference proteome</keyword>
<gene>
    <name evidence="1" type="ORF">OKIOD_LOCUS4350</name>
</gene>
<proteinExistence type="predicted"/>
<reference evidence="1 2" key="1">
    <citation type="submission" date="2021-04" db="EMBL/GenBank/DDBJ databases">
        <authorList>
            <person name="Bliznina A."/>
        </authorList>
    </citation>
    <scope>NUCLEOTIDE SEQUENCE [LARGE SCALE GENOMIC DNA]</scope>
</reference>